<protein>
    <submittedName>
        <fullName evidence="2">Uncharacterized protein</fullName>
    </submittedName>
</protein>
<sequence>MAMRFDSLILSSYLLLLMCDHSNGVREPSEENKQLKMKDLQGNIQLMKHSAVDQVTMNENQMHT</sequence>
<feature type="chain" id="PRO_5043956768" evidence="1">
    <location>
        <begin position="25"/>
        <end position="64"/>
    </location>
</feature>
<evidence type="ECO:0000313" key="2">
    <source>
        <dbReference type="EMBL" id="KAK7816538.1"/>
    </source>
</evidence>
<proteinExistence type="predicted"/>
<comment type="caution">
    <text evidence="2">The sequence shown here is derived from an EMBL/GenBank/DDBJ whole genome shotgun (WGS) entry which is preliminary data.</text>
</comment>
<organism evidence="2 3">
    <name type="scientific">Quercus suber</name>
    <name type="common">Cork oak</name>
    <dbReference type="NCBI Taxonomy" id="58331"/>
    <lineage>
        <taxon>Eukaryota</taxon>
        <taxon>Viridiplantae</taxon>
        <taxon>Streptophyta</taxon>
        <taxon>Embryophyta</taxon>
        <taxon>Tracheophyta</taxon>
        <taxon>Spermatophyta</taxon>
        <taxon>Magnoliopsida</taxon>
        <taxon>eudicotyledons</taxon>
        <taxon>Gunneridae</taxon>
        <taxon>Pentapetalae</taxon>
        <taxon>rosids</taxon>
        <taxon>fabids</taxon>
        <taxon>Fagales</taxon>
        <taxon>Fagaceae</taxon>
        <taxon>Quercus</taxon>
    </lineage>
</organism>
<evidence type="ECO:0000256" key="1">
    <source>
        <dbReference type="SAM" id="SignalP"/>
    </source>
</evidence>
<dbReference type="AlphaFoldDB" id="A0AAW0IQR8"/>
<dbReference type="Proteomes" id="UP000237347">
    <property type="component" value="Unassembled WGS sequence"/>
</dbReference>
<feature type="signal peptide" evidence="1">
    <location>
        <begin position="1"/>
        <end position="24"/>
    </location>
</feature>
<accession>A0AAW0IQR8</accession>
<reference evidence="2 3" key="1">
    <citation type="journal article" date="2018" name="Sci. Data">
        <title>The draft genome sequence of cork oak.</title>
        <authorList>
            <person name="Ramos A.M."/>
            <person name="Usie A."/>
            <person name="Barbosa P."/>
            <person name="Barros P.M."/>
            <person name="Capote T."/>
            <person name="Chaves I."/>
            <person name="Simoes F."/>
            <person name="Abreu I."/>
            <person name="Carrasquinho I."/>
            <person name="Faro C."/>
            <person name="Guimaraes J.B."/>
            <person name="Mendonca D."/>
            <person name="Nobrega F."/>
            <person name="Rodrigues L."/>
            <person name="Saibo N.J.M."/>
            <person name="Varela M.C."/>
            <person name="Egas C."/>
            <person name="Matos J."/>
            <person name="Miguel C.M."/>
            <person name="Oliveira M.M."/>
            <person name="Ricardo C.P."/>
            <person name="Goncalves S."/>
        </authorList>
    </citation>
    <scope>NUCLEOTIDE SEQUENCE [LARGE SCALE GENOMIC DNA]</scope>
    <source>
        <strain evidence="3">cv. HL8</strain>
    </source>
</reference>
<keyword evidence="1" id="KW-0732">Signal</keyword>
<gene>
    <name evidence="2" type="ORF">CFP56_043952</name>
</gene>
<dbReference type="EMBL" id="PKMF04000934">
    <property type="protein sequence ID" value="KAK7816538.1"/>
    <property type="molecule type" value="Genomic_DNA"/>
</dbReference>
<name>A0AAW0IQR8_QUESU</name>
<keyword evidence="3" id="KW-1185">Reference proteome</keyword>
<evidence type="ECO:0000313" key="3">
    <source>
        <dbReference type="Proteomes" id="UP000237347"/>
    </source>
</evidence>